<dbReference type="GO" id="GO:0004869">
    <property type="term" value="F:cysteine-type endopeptidase inhibitor activity"/>
    <property type="evidence" value="ECO:0007669"/>
    <property type="project" value="InterPro"/>
</dbReference>
<dbReference type="SMART" id="SM00043">
    <property type="entry name" value="CY"/>
    <property type="match status" value="1"/>
</dbReference>
<feature type="signal peptide" evidence="1">
    <location>
        <begin position="1"/>
        <end position="22"/>
    </location>
</feature>
<dbReference type="AlphaFoldDB" id="A0A8J5SZ31"/>
<sequence length="121" mass="13040">MSTRSLLLVAVAIAVCCAAAAAEQAAAITVGSWQPIKDISDPHVQELGRWAVAEANKAAPSNELTFRGVTGGEQQVVAGMNYRLNVAASSRNDMDGMYKAVLYEQDWTNTRKLISFDKIHS</sequence>
<dbReference type="InterPro" id="IPR027214">
    <property type="entry name" value="Cystatin"/>
</dbReference>
<reference evidence="3" key="2">
    <citation type="submission" date="2021-02" db="EMBL/GenBank/DDBJ databases">
        <authorList>
            <person name="Kimball J.A."/>
            <person name="Haas M.W."/>
            <person name="Macchietto M."/>
            <person name="Kono T."/>
            <person name="Duquette J."/>
            <person name="Shao M."/>
        </authorList>
    </citation>
    <scope>NUCLEOTIDE SEQUENCE</scope>
    <source>
        <tissue evidence="3">Fresh leaf tissue</tissue>
    </source>
</reference>
<protein>
    <recommendedName>
        <fullName evidence="2">Cystatin domain-containing protein</fullName>
    </recommendedName>
</protein>
<accession>A0A8J5SZ31</accession>
<dbReference type="Pfam" id="PF16845">
    <property type="entry name" value="SQAPI"/>
    <property type="match status" value="1"/>
</dbReference>
<dbReference type="InterPro" id="IPR000010">
    <property type="entry name" value="Cystatin_dom"/>
</dbReference>
<keyword evidence="1" id="KW-0732">Signal</keyword>
<feature type="domain" description="Cystatin" evidence="2">
    <location>
        <begin position="28"/>
        <end position="119"/>
    </location>
</feature>
<reference evidence="3" key="1">
    <citation type="journal article" date="2021" name="bioRxiv">
        <title>Whole Genome Assembly and Annotation of Northern Wild Rice, Zizania palustris L., Supports a Whole Genome Duplication in the Zizania Genus.</title>
        <authorList>
            <person name="Haas M."/>
            <person name="Kono T."/>
            <person name="Macchietto M."/>
            <person name="Millas R."/>
            <person name="McGilp L."/>
            <person name="Shao M."/>
            <person name="Duquette J."/>
            <person name="Hirsch C.N."/>
            <person name="Kimball J."/>
        </authorList>
    </citation>
    <scope>NUCLEOTIDE SEQUENCE</scope>
    <source>
        <tissue evidence="3">Fresh leaf tissue</tissue>
    </source>
</reference>
<evidence type="ECO:0000313" key="4">
    <source>
        <dbReference type="Proteomes" id="UP000729402"/>
    </source>
</evidence>
<evidence type="ECO:0000313" key="3">
    <source>
        <dbReference type="EMBL" id="KAG8073987.1"/>
    </source>
</evidence>
<feature type="chain" id="PRO_5035248083" description="Cystatin domain-containing protein" evidence="1">
    <location>
        <begin position="23"/>
        <end position="121"/>
    </location>
</feature>
<name>A0A8J5SZ31_ZIZPA</name>
<organism evidence="3 4">
    <name type="scientific">Zizania palustris</name>
    <name type="common">Northern wild rice</name>
    <dbReference type="NCBI Taxonomy" id="103762"/>
    <lineage>
        <taxon>Eukaryota</taxon>
        <taxon>Viridiplantae</taxon>
        <taxon>Streptophyta</taxon>
        <taxon>Embryophyta</taxon>
        <taxon>Tracheophyta</taxon>
        <taxon>Spermatophyta</taxon>
        <taxon>Magnoliopsida</taxon>
        <taxon>Liliopsida</taxon>
        <taxon>Poales</taxon>
        <taxon>Poaceae</taxon>
        <taxon>BOP clade</taxon>
        <taxon>Oryzoideae</taxon>
        <taxon>Oryzeae</taxon>
        <taxon>Zizaniinae</taxon>
        <taxon>Zizania</taxon>
    </lineage>
</organism>
<dbReference type="OrthoDB" id="752087at2759"/>
<evidence type="ECO:0000259" key="2">
    <source>
        <dbReference type="SMART" id="SM00043"/>
    </source>
</evidence>
<gene>
    <name evidence="3" type="ORF">GUJ93_ZPchr0006g40590</name>
</gene>
<dbReference type="EMBL" id="JAAALK010000283">
    <property type="protein sequence ID" value="KAG8073987.1"/>
    <property type="molecule type" value="Genomic_DNA"/>
</dbReference>
<keyword evidence="4" id="KW-1185">Reference proteome</keyword>
<dbReference type="CDD" id="cd00042">
    <property type="entry name" value="CY"/>
    <property type="match status" value="1"/>
</dbReference>
<comment type="caution">
    <text evidence="3">The sequence shown here is derived from an EMBL/GenBank/DDBJ whole genome shotgun (WGS) entry which is preliminary data.</text>
</comment>
<dbReference type="Proteomes" id="UP000729402">
    <property type="component" value="Unassembled WGS sequence"/>
</dbReference>
<evidence type="ECO:0000256" key="1">
    <source>
        <dbReference type="SAM" id="SignalP"/>
    </source>
</evidence>
<dbReference type="PANTHER" id="PTHR47116">
    <property type="entry name" value="PHLOEM FILAMENT PROTEIN"/>
    <property type="match status" value="1"/>
</dbReference>
<proteinExistence type="predicted"/>